<keyword evidence="1" id="KW-0648">Protein biosynthesis</keyword>
<dbReference type="PANTHER" id="PTHR34576:SF2">
    <property type="entry name" value="MEMBRANE-ASSOCIATED KINASE REGULATOR 6-RELATED"/>
    <property type="match status" value="1"/>
</dbReference>
<comment type="caution">
    <text evidence="1">The sequence shown here is derived from an EMBL/GenBank/DDBJ whole genome shotgun (WGS) entry which is preliminary data.</text>
</comment>
<keyword evidence="2" id="KW-1185">Reference proteome</keyword>
<dbReference type="PANTHER" id="PTHR34576">
    <property type="entry name" value="MEMBRANE-ASSOCIATED KINASE REGULATOR 6-RELATED"/>
    <property type="match status" value="1"/>
</dbReference>
<dbReference type="GO" id="GO:0003746">
    <property type="term" value="F:translation elongation factor activity"/>
    <property type="evidence" value="ECO:0007669"/>
    <property type="project" value="UniProtKB-KW"/>
</dbReference>
<accession>A0A5A7QJI8</accession>
<dbReference type="EMBL" id="BKCP01007181">
    <property type="protein sequence ID" value="GER45210.1"/>
    <property type="molecule type" value="Genomic_DNA"/>
</dbReference>
<proteinExistence type="predicted"/>
<dbReference type="OrthoDB" id="1913205at2759"/>
<dbReference type="AlphaFoldDB" id="A0A5A7QJI8"/>
<evidence type="ECO:0000313" key="1">
    <source>
        <dbReference type="EMBL" id="GER45210.1"/>
    </source>
</evidence>
<dbReference type="Proteomes" id="UP000325081">
    <property type="component" value="Unassembled WGS sequence"/>
</dbReference>
<organism evidence="1 2">
    <name type="scientific">Striga asiatica</name>
    <name type="common">Asiatic witchweed</name>
    <name type="synonym">Buchnera asiatica</name>
    <dbReference type="NCBI Taxonomy" id="4170"/>
    <lineage>
        <taxon>Eukaryota</taxon>
        <taxon>Viridiplantae</taxon>
        <taxon>Streptophyta</taxon>
        <taxon>Embryophyta</taxon>
        <taxon>Tracheophyta</taxon>
        <taxon>Spermatophyta</taxon>
        <taxon>Magnoliopsida</taxon>
        <taxon>eudicotyledons</taxon>
        <taxon>Gunneridae</taxon>
        <taxon>Pentapetalae</taxon>
        <taxon>asterids</taxon>
        <taxon>lamiids</taxon>
        <taxon>Lamiales</taxon>
        <taxon>Orobanchaceae</taxon>
        <taxon>Buchnereae</taxon>
        <taxon>Striga</taxon>
    </lineage>
</organism>
<name>A0A5A7QJI8_STRAF</name>
<sequence>MENSQHLATESFSYSWLTDKKLPNSHEREQNLSFDFSFESSQTTPAHADEIFSGGHIMPANPDREKKPARFYSKSAPQSPAFSYFSRRQSAAAVGGGGDRISPAGRWVKSSKKLLDSFFSALKPLIGQSSKSNNRVDDFERVQIEAHPRRSSVKPGSGERTGFIYGLKRARSLNRSVNWSSPQASIRPLYNSCSSWSCDVENSIHEAILYCKKSIEK</sequence>
<reference evidence="2" key="1">
    <citation type="journal article" date="2019" name="Curr. Biol.">
        <title>Genome Sequence of Striga asiatica Provides Insight into the Evolution of Plant Parasitism.</title>
        <authorList>
            <person name="Yoshida S."/>
            <person name="Kim S."/>
            <person name="Wafula E.K."/>
            <person name="Tanskanen J."/>
            <person name="Kim Y.M."/>
            <person name="Honaas L."/>
            <person name="Yang Z."/>
            <person name="Spallek T."/>
            <person name="Conn C.E."/>
            <person name="Ichihashi Y."/>
            <person name="Cheong K."/>
            <person name="Cui S."/>
            <person name="Der J.P."/>
            <person name="Gundlach H."/>
            <person name="Jiao Y."/>
            <person name="Hori C."/>
            <person name="Ishida J.K."/>
            <person name="Kasahara H."/>
            <person name="Kiba T."/>
            <person name="Kim M.S."/>
            <person name="Koo N."/>
            <person name="Laohavisit A."/>
            <person name="Lee Y.H."/>
            <person name="Lumba S."/>
            <person name="McCourt P."/>
            <person name="Mortimer J.C."/>
            <person name="Mutuku J.M."/>
            <person name="Nomura T."/>
            <person name="Sasaki-Sekimoto Y."/>
            <person name="Seto Y."/>
            <person name="Wang Y."/>
            <person name="Wakatake T."/>
            <person name="Sakakibara H."/>
            <person name="Demura T."/>
            <person name="Yamaguchi S."/>
            <person name="Yoneyama K."/>
            <person name="Manabe R.I."/>
            <person name="Nelson D.C."/>
            <person name="Schulman A.H."/>
            <person name="Timko M.P."/>
            <person name="dePamphilis C.W."/>
            <person name="Choi D."/>
            <person name="Shirasu K."/>
        </authorList>
    </citation>
    <scope>NUCLEOTIDE SEQUENCE [LARGE SCALE GENOMIC DNA]</scope>
    <source>
        <strain evidence="2">cv. UVA1</strain>
    </source>
</reference>
<keyword evidence="1" id="KW-0251">Elongation factor</keyword>
<gene>
    <name evidence="1" type="ORF">STAS_22128</name>
</gene>
<evidence type="ECO:0000313" key="2">
    <source>
        <dbReference type="Proteomes" id="UP000325081"/>
    </source>
</evidence>
<protein>
    <submittedName>
        <fullName evidence="1">Elongation factor 1-alpha</fullName>
    </submittedName>
</protein>
<dbReference type="InterPro" id="IPR044699">
    <property type="entry name" value="MAKR6"/>
</dbReference>